<feature type="domain" description="HTH luxR-type" evidence="3">
    <location>
        <begin position="828"/>
        <end position="893"/>
    </location>
</feature>
<dbReference type="PROSITE" id="PS50043">
    <property type="entry name" value="HTH_LUXR_2"/>
    <property type="match status" value="1"/>
</dbReference>
<dbReference type="Proteomes" id="UP000646749">
    <property type="component" value="Unassembled WGS sequence"/>
</dbReference>
<proteinExistence type="predicted"/>
<dbReference type="SUPFAM" id="SSF46894">
    <property type="entry name" value="C-terminal effector domain of the bipartite response regulators"/>
    <property type="match status" value="1"/>
</dbReference>
<dbReference type="CDD" id="cd06170">
    <property type="entry name" value="LuxR_C_like"/>
    <property type="match status" value="1"/>
</dbReference>
<keyword evidence="5" id="KW-1185">Reference proteome</keyword>
<dbReference type="SUPFAM" id="SSF52540">
    <property type="entry name" value="P-loop containing nucleoside triphosphate hydrolases"/>
    <property type="match status" value="1"/>
</dbReference>
<dbReference type="SMART" id="SM00421">
    <property type="entry name" value="HTH_LUXR"/>
    <property type="match status" value="1"/>
</dbReference>
<dbReference type="PANTHER" id="PTHR16305:SF35">
    <property type="entry name" value="TRANSCRIPTIONAL ACTIVATOR DOMAIN"/>
    <property type="match status" value="1"/>
</dbReference>
<name>A0ABQ4DVU6_9ACTN</name>
<dbReference type="PROSITE" id="PS00622">
    <property type="entry name" value="HTH_LUXR_1"/>
    <property type="match status" value="1"/>
</dbReference>
<keyword evidence="1" id="KW-0547">Nucleotide-binding</keyword>
<organism evidence="4 5">
    <name type="scientific">Plantactinospora endophytica</name>
    <dbReference type="NCBI Taxonomy" id="673535"/>
    <lineage>
        <taxon>Bacteria</taxon>
        <taxon>Bacillati</taxon>
        <taxon>Actinomycetota</taxon>
        <taxon>Actinomycetes</taxon>
        <taxon>Micromonosporales</taxon>
        <taxon>Micromonosporaceae</taxon>
        <taxon>Plantactinospora</taxon>
    </lineage>
</organism>
<dbReference type="InterPro" id="IPR041664">
    <property type="entry name" value="AAA_16"/>
</dbReference>
<reference evidence="4 5" key="1">
    <citation type="submission" date="2021-01" db="EMBL/GenBank/DDBJ databases">
        <title>Whole genome shotgun sequence of Plantactinospora endophytica NBRC 110450.</title>
        <authorList>
            <person name="Komaki H."/>
            <person name="Tamura T."/>
        </authorList>
    </citation>
    <scope>NUCLEOTIDE SEQUENCE [LARGE SCALE GENOMIC DNA]</scope>
    <source>
        <strain evidence="4 5">NBRC 110450</strain>
    </source>
</reference>
<protein>
    <submittedName>
        <fullName evidence="4">LuxR family transcriptional regulator</fullName>
    </submittedName>
</protein>
<dbReference type="InterPro" id="IPR027417">
    <property type="entry name" value="P-loop_NTPase"/>
</dbReference>
<sequence length="901" mass="96559">MASGLYAAPMGRWRFVGRTDELSRLVSAATSPGSRGIFFSGTAGVGKSRLLCEALAELPERGCAVWSASANIATAGIPFGGLAQVLPADQPAGLSPAGIMRWAVDALHQQAAGRRIVIGIDDAHLLDPSSAALVYLIARSDNATVLGTLRSGEQVPLPIRALWTDDLVDHAELAPLPASDSNDLLTAMLGDPMDGPSADRLYRLSAGNALMLRELVIAAGASDELTRAYGVWRWTGRSQLPASLDDLIDARIGQLDPGVRAVVELVAMGEPIGLALLHRATDSGSVETAEERGLIRVVTHDRRSDVRLAHPLYGEVVRRRCPVTRARRLNAHLADLVERAGTRRRDDLLRVAVWRLDSGTAQDPALLLRAGAQAFSQFDVPLAARLARAALEAGGGYQAAELLATILMFGDQADEAIRVLDSVADQISSDERRSRWLTVRGMVSYWGLNRESTVAEIAADSERLTDPADRARVVAFEAIMRLHRLECAEALRLSRSVLDRPAATVAARGLARCTIAHLQAARGELTLSGRAVDGVAAEAAQWRAEMPYLQLALELARGTRLALAGDLAGIDAIVAAEFADLADAGDFRLGSGYLSILRAQAARLRGQTGEALRTSLGACAVLATSQVFAGLAHAERAQAAAMRGDVDSAVEAMAESDRAHTSVMAVLYPWREQARAVVQAATGDLATAVGTLRELVDRLQADGFAGHEVLALHDLVRLGRADIEVGEPTVTGRRRTVAQRLTELGETVDGPLPALMARHARAEYGHSGDQLLAVAEDFADLDLNVYAAEATSRAVTRLRAARSTRSHEANLRLAGLLRRCDVLRTPALSVRQPALTERERQIARLAARGLASRNIAEQLYISTRTVENHLQRVYNKLGVAGRGELWPALKAIPEQEGEPDR</sequence>
<dbReference type="Gene3D" id="3.40.50.300">
    <property type="entry name" value="P-loop containing nucleotide triphosphate hydrolases"/>
    <property type="match status" value="1"/>
</dbReference>
<evidence type="ECO:0000256" key="2">
    <source>
        <dbReference type="ARBA" id="ARBA00022840"/>
    </source>
</evidence>
<evidence type="ECO:0000259" key="3">
    <source>
        <dbReference type="PROSITE" id="PS50043"/>
    </source>
</evidence>
<dbReference type="Pfam" id="PF13191">
    <property type="entry name" value="AAA_16"/>
    <property type="match status" value="1"/>
</dbReference>
<evidence type="ECO:0000256" key="1">
    <source>
        <dbReference type="ARBA" id="ARBA00022741"/>
    </source>
</evidence>
<dbReference type="Pfam" id="PF00196">
    <property type="entry name" value="GerE"/>
    <property type="match status" value="1"/>
</dbReference>
<comment type="caution">
    <text evidence="4">The sequence shown here is derived from an EMBL/GenBank/DDBJ whole genome shotgun (WGS) entry which is preliminary data.</text>
</comment>
<evidence type="ECO:0000313" key="5">
    <source>
        <dbReference type="Proteomes" id="UP000646749"/>
    </source>
</evidence>
<dbReference type="PRINTS" id="PR00038">
    <property type="entry name" value="HTHLUXR"/>
</dbReference>
<dbReference type="EMBL" id="BONW01000003">
    <property type="protein sequence ID" value="GIG86191.1"/>
    <property type="molecule type" value="Genomic_DNA"/>
</dbReference>
<evidence type="ECO:0000313" key="4">
    <source>
        <dbReference type="EMBL" id="GIG86191.1"/>
    </source>
</evidence>
<dbReference type="InterPro" id="IPR016032">
    <property type="entry name" value="Sig_transdc_resp-reg_C-effctor"/>
</dbReference>
<keyword evidence="2" id="KW-0067">ATP-binding</keyword>
<dbReference type="InterPro" id="IPR000792">
    <property type="entry name" value="Tscrpt_reg_LuxR_C"/>
</dbReference>
<accession>A0ABQ4DVU6</accession>
<gene>
    <name evidence="4" type="ORF">Pen02_11270</name>
</gene>
<dbReference type="PANTHER" id="PTHR16305">
    <property type="entry name" value="TESTICULAR SOLUBLE ADENYLYL CYCLASE"/>
    <property type="match status" value="1"/>
</dbReference>
<dbReference type="InterPro" id="IPR036388">
    <property type="entry name" value="WH-like_DNA-bd_sf"/>
</dbReference>
<dbReference type="Gene3D" id="1.10.10.10">
    <property type="entry name" value="Winged helix-like DNA-binding domain superfamily/Winged helix DNA-binding domain"/>
    <property type="match status" value="1"/>
</dbReference>